<dbReference type="HAMAP" id="MF_00296">
    <property type="entry name" value="MetX_acyltransf"/>
    <property type="match status" value="1"/>
</dbReference>
<evidence type="ECO:0000256" key="2">
    <source>
        <dbReference type="HAMAP-Rule" id="MF_00296"/>
    </source>
</evidence>
<comment type="similarity">
    <text evidence="2">Belongs to the AB hydrolase superfamily. MetX family.</text>
</comment>
<keyword evidence="2" id="KW-0028">Amino-acid biosynthesis</keyword>
<comment type="function">
    <text evidence="2">Transfers an acetyl group from acetyl-CoA to L-homoserine, forming acetyl-L-homoserine.</text>
</comment>
<keyword evidence="1 2" id="KW-0808">Transferase</keyword>
<dbReference type="GO" id="GO:0009092">
    <property type="term" value="P:homoserine metabolic process"/>
    <property type="evidence" value="ECO:0007669"/>
    <property type="project" value="TreeGrafter"/>
</dbReference>
<feature type="domain" description="AB hydrolase-1" evidence="4">
    <location>
        <begin position="55"/>
        <end position="337"/>
    </location>
</feature>
<protein>
    <recommendedName>
        <fullName evidence="2">Homoserine O-acetyltransferase</fullName>
        <shortName evidence="2">HAT</shortName>
        <ecNumber evidence="2">2.3.1.31</ecNumber>
    </recommendedName>
    <alternativeName>
        <fullName evidence="2">Homoserine transacetylase</fullName>
        <shortName evidence="2">HTA</shortName>
    </alternativeName>
</protein>
<feature type="active site" evidence="2 3">
    <location>
        <position position="333"/>
    </location>
</feature>
<feature type="active site" evidence="2 3">
    <location>
        <position position="304"/>
    </location>
</feature>
<dbReference type="NCBIfam" id="TIGR01392">
    <property type="entry name" value="homoserO_Ac_trn"/>
    <property type="match status" value="1"/>
</dbReference>
<comment type="caution">
    <text evidence="2">Lacks conserved residue(s) required for the propagation of feature annotation.</text>
</comment>
<keyword evidence="6" id="KW-1185">Reference proteome</keyword>
<keyword evidence="2 5" id="KW-0012">Acyltransferase</keyword>
<comment type="catalytic activity">
    <reaction evidence="2">
        <text>L-homoserine + acetyl-CoA = O-acetyl-L-homoserine + CoA</text>
        <dbReference type="Rhea" id="RHEA:13701"/>
        <dbReference type="ChEBI" id="CHEBI:57287"/>
        <dbReference type="ChEBI" id="CHEBI:57288"/>
        <dbReference type="ChEBI" id="CHEBI:57476"/>
        <dbReference type="ChEBI" id="CHEBI:57716"/>
        <dbReference type="EC" id="2.3.1.31"/>
    </reaction>
</comment>
<dbReference type="SUPFAM" id="SSF53474">
    <property type="entry name" value="alpha/beta-Hydrolases"/>
    <property type="match status" value="1"/>
</dbReference>
<dbReference type="Pfam" id="PF00561">
    <property type="entry name" value="Abhydrolase_1"/>
    <property type="match status" value="1"/>
</dbReference>
<organism evidence="5 6">
    <name type="scientific">Pedobacter endophyticus</name>
    <dbReference type="NCBI Taxonomy" id="2789740"/>
    <lineage>
        <taxon>Bacteria</taxon>
        <taxon>Pseudomonadati</taxon>
        <taxon>Bacteroidota</taxon>
        <taxon>Sphingobacteriia</taxon>
        <taxon>Sphingobacteriales</taxon>
        <taxon>Sphingobacteriaceae</taxon>
        <taxon>Pedobacter</taxon>
    </lineage>
</organism>
<dbReference type="EMBL" id="CP064939">
    <property type="protein sequence ID" value="QPH39840.1"/>
    <property type="molecule type" value="Genomic_DNA"/>
</dbReference>
<dbReference type="PIRSF" id="PIRSF000443">
    <property type="entry name" value="Homoser_Ac_trans"/>
    <property type="match status" value="1"/>
</dbReference>
<dbReference type="InterPro" id="IPR029058">
    <property type="entry name" value="AB_hydrolase_fold"/>
</dbReference>
<accession>A0A7S9KZR7</accession>
<comment type="subunit">
    <text evidence="2">Homodimer.</text>
</comment>
<dbReference type="Gene3D" id="3.40.50.1820">
    <property type="entry name" value="alpha/beta hydrolase"/>
    <property type="match status" value="1"/>
</dbReference>
<evidence type="ECO:0000313" key="6">
    <source>
        <dbReference type="Proteomes" id="UP000594759"/>
    </source>
</evidence>
<evidence type="ECO:0000259" key="4">
    <source>
        <dbReference type="Pfam" id="PF00561"/>
    </source>
</evidence>
<name>A0A7S9KZR7_9SPHI</name>
<dbReference type="InterPro" id="IPR000073">
    <property type="entry name" value="AB_hydrolase_1"/>
</dbReference>
<dbReference type="Proteomes" id="UP000594759">
    <property type="component" value="Chromosome"/>
</dbReference>
<dbReference type="UniPathway" id="UPA00051">
    <property type="reaction ID" value="UER00074"/>
</dbReference>
<reference evidence="5 6" key="1">
    <citation type="submission" date="2020-11" db="EMBL/GenBank/DDBJ databases">
        <title>Pedobacter endophytica, an endophytic bacteria isolated form Carex pumila.</title>
        <authorList>
            <person name="Peng Y."/>
            <person name="Jiang L."/>
            <person name="Lee J."/>
        </authorList>
    </citation>
    <scope>NUCLEOTIDE SEQUENCE [LARGE SCALE GENOMIC DNA]</scope>
    <source>
        <strain evidence="5 6">JBR3-12</strain>
    </source>
</reference>
<proteinExistence type="inferred from homology"/>
<feature type="binding site" evidence="2">
    <location>
        <position position="216"/>
    </location>
    <ligand>
        <name>substrate</name>
    </ligand>
</feature>
<keyword evidence="2" id="KW-0486">Methionine biosynthesis</keyword>
<dbReference type="PANTHER" id="PTHR32268:SF11">
    <property type="entry name" value="HOMOSERINE O-ACETYLTRANSFERASE"/>
    <property type="match status" value="1"/>
</dbReference>
<evidence type="ECO:0000256" key="1">
    <source>
        <dbReference type="ARBA" id="ARBA00022679"/>
    </source>
</evidence>
<dbReference type="KEGG" id="pex:IZT61_00720"/>
<dbReference type="EC" id="2.3.1.31" evidence="2"/>
<dbReference type="PANTHER" id="PTHR32268">
    <property type="entry name" value="HOMOSERINE O-ACETYLTRANSFERASE"/>
    <property type="match status" value="1"/>
</dbReference>
<dbReference type="GO" id="GO:0005737">
    <property type="term" value="C:cytoplasm"/>
    <property type="evidence" value="ECO:0007669"/>
    <property type="project" value="UniProtKB-SubCell"/>
</dbReference>
<dbReference type="GO" id="GO:0004414">
    <property type="term" value="F:homoserine O-acetyltransferase activity"/>
    <property type="evidence" value="ECO:0007669"/>
    <property type="project" value="UniProtKB-UniRule"/>
</dbReference>
<gene>
    <name evidence="5" type="primary">metX</name>
    <name evidence="2" type="synonym">metXA</name>
    <name evidence="5" type="ORF">IZT61_00720</name>
</gene>
<feature type="active site" description="Nucleophile" evidence="2 3">
    <location>
        <position position="150"/>
    </location>
</feature>
<dbReference type="GO" id="GO:0009086">
    <property type="term" value="P:methionine biosynthetic process"/>
    <property type="evidence" value="ECO:0007669"/>
    <property type="project" value="UniProtKB-UniRule"/>
</dbReference>
<evidence type="ECO:0000313" key="5">
    <source>
        <dbReference type="EMBL" id="QPH39840.1"/>
    </source>
</evidence>
<evidence type="ECO:0000256" key="3">
    <source>
        <dbReference type="PIRSR" id="PIRSR000443-1"/>
    </source>
</evidence>
<sequence length="366" mass="40987">MQTKKNNSASNSPSGGSTATYTYPKQFKLENGKKLRNLEIAYQTYGKLNANKDNVIWVCHALTANADVFEWWEGLFGQNALFNPKDHYIVCANVLGSNYGTTNPLSKNPVTGLPYYLSFPQFTIRDFVSAHQLLAKHLGINLIKLLIGGSLGGQQAVEWGIIEPNQIENLILVATNAAHSPWGIAFNESQRLAITSDRTFYANQPDGGSKGLKTARTIALLSYRTYSAYGSTQVESVNDKTDHFRASSYQNYQGEKLINRFNAYSYYYLTKAMDSHNVGRNRNSITDALKLIKANTLVIGIENDFLFPISEQKYLADHIDDAEFVSIHSEYGHDGFLIETNALTNIISTFMKESRKKKVIKLQYTA</sequence>
<dbReference type="RefSeq" id="WP_196099303.1">
    <property type="nucleotide sequence ID" value="NZ_CP064939.1"/>
</dbReference>
<dbReference type="AlphaFoldDB" id="A0A7S9KZR7"/>
<comment type="pathway">
    <text evidence="2">Amino-acid biosynthesis; L-methionine biosynthesis via de novo pathway; O-acetyl-L-homoserine from L-homoserine: step 1/1.</text>
</comment>
<dbReference type="InterPro" id="IPR008220">
    <property type="entry name" value="HAT_MetX-like"/>
</dbReference>
<keyword evidence="2" id="KW-0963">Cytoplasm</keyword>
<feature type="binding site" evidence="2">
    <location>
        <position position="334"/>
    </location>
    <ligand>
        <name>substrate</name>
    </ligand>
</feature>
<comment type="subcellular location">
    <subcellularLocation>
        <location evidence="2">Cytoplasm</location>
    </subcellularLocation>
</comment>